<evidence type="ECO:0000256" key="6">
    <source>
        <dbReference type="SAM" id="MobiDB-lite"/>
    </source>
</evidence>
<name>A0A087GK43_ARAAL</name>
<feature type="domain" description="TIR" evidence="7">
    <location>
        <begin position="18"/>
        <end position="178"/>
    </location>
</feature>
<proteinExistence type="predicted"/>
<dbReference type="Pfam" id="PF07725">
    <property type="entry name" value="LRR_3"/>
    <property type="match status" value="1"/>
</dbReference>
<keyword evidence="9" id="KW-1185">Reference proteome</keyword>
<dbReference type="PANTHER" id="PTHR11017:SF333">
    <property type="entry name" value="ADP-RIBOSYL CYCLASE_CYCLIC ADP-RIBOSE HYDROLASE-RELATED"/>
    <property type="match status" value="1"/>
</dbReference>
<keyword evidence="1" id="KW-0433">Leucine-rich repeat</keyword>
<accession>A0A087GK43</accession>
<dbReference type="Gramene" id="KFK30245">
    <property type="protein sequence ID" value="KFK30245"/>
    <property type="gene ID" value="AALP_AA7G236500"/>
</dbReference>
<evidence type="ECO:0000256" key="2">
    <source>
        <dbReference type="ARBA" id="ARBA00022737"/>
    </source>
</evidence>
<dbReference type="FunFam" id="3.40.50.10140:FF:000007">
    <property type="entry name" value="Disease resistance protein (TIR-NBS-LRR class)"/>
    <property type="match status" value="1"/>
</dbReference>
<dbReference type="InterPro" id="IPR044974">
    <property type="entry name" value="Disease_R_plants"/>
</dbReference>
<reference evidence="9" key="1">
    <citation type="journal article" date="2015" name="Nat. Plants">
        <title>Genome expansion of Arabis alpina linked with retrotransposition and reduced symmetric DNA methylation.</title>
        <authorList>
            <person name="Willing E.M."/>
            <person name="Rawat V."/>
            <person name="Mandakova T."/>
            <person name="Maumus F."/>
            <person name="James G.V."/>
            <person name="Nordstroem K.J."/>
            <person name="Becker C."/>
            <person name="Warthmann N."/>
            <person name="Chica C."/>
            <person name="Szarzynska B."/>
            <person name="Zytnicki M."/>
            <person name="Albani M.C."/>
            <person name="Kiefer C."/>
            <person name="Bergonzi S."/>
            <person name="Castaings L."/>
            <person name="Mateos J.L."/>
            <person name="Berns M.C."/>
            <person name="Bujdoso N."/>
            <person name="Piofczyk T."/>
            <person name="de Lorenzo L."/>
            <person name="Barrero-Sicilia C."/>
            <person name="Mateos I."/>
            <person name="Piednoel M."/>
            <person name="Hagmann J."/>
            <person name="Chen-Min-Tao R."/>
            <person name="Iglesias-Fernandez R."/>
            <person name="Schuster S.C."/>
            <person name="Alonso-Blanco C."/>
            <person name="Roudier F."/>
            <person name="Carbonero P."/>
            <person name="Paz-Ares J."/>
            <person name="Davis S.J."/>
            <person name="Pecinka A."/>
            <person name="Quesneville H."/>
            <person name="Colot V."/>
            <person name="Lysak M.A."/>
            <person name="Weigel D."/>
            <person name="Coupland G."/>
            <person name="Schneeberger K."/>
        </authorList>
    </citation>
    <scope>NUCLEOTIDE SEQUENCE [LARGE SCALE GENOMIC DNA]</scope>
    <source>
        <strain evidence="9">cv. Pajares</strain>
    </source>
</reference>
<dbReference type="Pfam" id="PF01582">
    <property type="entry name" value="TIR"/>
    <property type="match status" value="2"/>
</dbReference>
<evidence type="ECO:0000256" key="1">
    <source>
        <dbReference type="ARBA" id="ARBA00022614"/>
    </source>
</evidence>
<gene>
    <name evidence="8" type="ordered locus">AALP_Aa7g236500</name>
</gene>
<dbReference type="PANTHER" id="PTHR11017">
    <property type="entry name" value="LEUCINE-RICH REPEAT-CONTAINING PROTEIN"/>
    <property type="match status" value="1"/>
</dbReference>
<dbReference type="Gene3D" id="3.40.50.10140">
    <property type="entry name" value="Toll/interleukin-1 receptor homology (TIR) domain"/>
    <property type="match status" value="2"/>
</dbReference>
<dbReference type="InterPro" id="IPR036390">
    <property type="entry name" value="WH_DNA-bd_sf"/>
</dbReference>
<evidence type="ECO:0000256" key="4">
    <source>
        <dbReference type="ARBA" id="ARBA00022821"/>
    </source>
</evidence>
<dbReference type="Pfam" id="PF23282">
    <property type="entry name" value="WHD_ROQ1"/>
    <property type="match status" value="1"/>
</dbReference>
<dbReference type="SUPFAM" id="SSF46785">
    <property type="entry name" value="Winged helix' DNA-binding domain"/>
    <property type="match status" value="1"/>
</dbReference>
<feature type="compositionally biased region" description="Polar residues" evidence="6">
    <location>
        <begin position="1296"/>
        <end position="1306"/>
    </location>
</feature>
<keyword evidence="5" id="KW-0520">NAD</keyword>
<dbReference type="eggNOG" id="KOG0584">
    <property type="taxonomic scope" value="Eukaryota"/>
</dbReference>
<dbReference type="SMART" id="SM00255">
    <property type="entry name" value="TIR"/>
    <property type="match status" value="1"/>
</dbReference>
<dbReference type="InterPro" id="IPR027417">
    <property type="entry name" value="P-loop_NTPase"/>
</dbReference>
<feature type="compositionally biased region" description="Basic and acidic residues" evidence="6">
    <location>
        <begin position="1354"/>
        <end position="1363"/>
    </location>
</feature>
<dbReference type="SUPFAM" id="SSF52540">
    <property type="entry name" value="P-loop containing nucleoside triphosphate hydrolases"/>
    <property type="match status" value="1"/>
</dbReference>
<evidence type="ECO:0000259" key="7">
    <source>
        <dbReference type="PROSITE" id="PS50104"/>
    </source>
</evidence>
<keyword evidence="2" id="KW-0677">Repeat</keyword>
<dbReference type="GO" id="GO:0016787">
    <property type="term" value="F:hydrolase activity"/>
    <property type="evidence" value="ECO:0007669"/>
    <property type="project" value="UniProtKB-KW"/>
</dbReference>
<keyword evidence="4" id="KW-0611">Plant defense</keyword>
<dbReference type="OMA" id="ATHIYNI"/>
<dbReference type="FunFam" id="3.40.50.300:FF:001002">
    <property type="entry name" value="Disease resistance protein (TIR-NBS-LRR class)"/>
    <property type="match status" value="1"/>
</dbReference>
<dbReference type="SUPFAM" id="SSF52058">
    <property type="entry name" value="L domain-like"/>
    <property type="match status" value="2"/>
</dbReference>
<evidence type="ECO:0000313" key="9">
    <source>
        <dbReference type="Proteomes" id="UP000029120"/>
    </source>
</evidence>
<feature type="compositionally biased region" description="Basic and acidic residues" evidence="6">
    <location>
        <begin position="1307"/>
        <end position="1320"/>
    </location>
</feature>
<dbReference type="Proteomes" id="UP000029120">
    <property type="component" value="Chromosome 7"/>
</dbReference>
<evidence type="ECO:0000313" key="8">
    <source>
        <dbReference type="EMBL" id="KFK30245.1"/>
    </source>
</evidence>
<dbReference type="Gene3D" id="3.40.50.300">
    <property type="entry name" value="P-loop containing nucleotide triphosphate hydrolases"/>
    <property type="match status" value="1"/>
</dbReference>
<evidence type="ECO:0000256" key="3">
    <source>
        <dbReference type="ARBA" id="ARBA00022801"/>
    </source>
</evidence>
<dbReference type="GO" id="GO:0007165">
    <property type="term" value="P:signal transduction"/>
    <property type="evidence" value="ECO:0007669"/>
    <property type="project" value="InterPro"/>
</dbReference>
<dbReference type="GO" id="GO:0043531">
    <property type="term" value="F:ADP binding"/>
    <property type="evidence" value="ECO:0007669"/>
    <property type="project" value="InterPro"/>
</dbReference>
<feature type="domain" description="TIR" evidence="7">
    <location>
        <begin position="399"/>
        <end position="542"/>
    </location>
</feature>
<organism evidence="8 9">
    <name type="scientific">Arabis alpina</name>
    <name type="common">Alpine rock-cress</name>
    <dbReference type="NCBI Taxonomy" id="50452"/>
    <lineage>
        <taxon>Eukaryota</taxon>
        <taxon>Viridiplantae</taxon>
        <taxon>Streptophyta</taxon>
        <taxon>Embryophyta</taxon>
        <taxon>Tracheophyta</taxon>
        <taxon>Spermatophyta</taxon>
        <taxon>Magnoliopsida</taxon>
        <taxon>eudicotyledons</taxon>
        <taxon>Gunneridae</taxon>
        <taxon>Pentapetalae</taxon>
        <taxon>rosids</taxon>
        <taxon>malvids</taxon>
        <taxon>Brassicales</taxon>
        <taxon>Brassicaceae</taxon>
        <taxon>Arabideae</taxon>
        <taxon>Arabis</taxon>
    </lineage>
</organism>
<dbReference type="SUPFAM" id="SSF52200">
    <property type="entry name" value="Toll/Interleukin receptor TIR domain"/>
    <property type="match status" value="2"/>
</dbReference>
<dbReference type="GO" id="GO:0006952">
    <property type="term" value="P:defense response"/>
    <property type="evidence" value="ECO:0007669"/>
    <property type="project" value="UniProtKB-KW"/>
</dbReference>
<keyword evidence="3" id="KW-0378">Hydrolase</keyword>
<dbReference type="InterPro" id="IPR058192">
    <property type="entry name" value="WHD_ROQ1-like"/>
</dbReference>
<dbReference type="PROSITE" id="PS50104">
    <property type="entry name" value="TIR"/>
    <property type="match status" value="2"/>
</dbReference>
<dbReference type="InterPro" id="IPR032675">
    <property type="entry name" value="LRR_dom_sf"/>
</dbReference>
<dbReference type="InterPro" id="IPR035897">
    <property type="entry name" value="Toll_tir_struct_dom_sf"/>
</dbReference>
<dbReference type="Pfam" id="PF00931">
    <property type="entry name" value="NB-ARC"/>
    <property type="match status" value="1"/>
</dbReference>
<dbReference type="InterPro" id="IPR000157">
    <property type="entry name" value="TIR_dom"/>
</dbReference>
<protein>
    <recommendedName>
        <fullName evidence="7">TIR domain-containing protein</fullName>
    </recommendedName>
</protein>
<feature type="region of interest" description="Disordered" evidence="6">
    <location>
        <begin position="1296"/>
        <end position="1363"/>
    </location>
</feature>
<dbReference type="PRINTS" id="PR00364">
    <property type="entry name" value="DISEASERSIST"/>
</dbReference>
<dbReference type="Gene3D" id="3.80.10.10">
    <property type="entry name" value="Ribonuclease Inhibitor"/>
    <property type="match status" value="3"/>
</dbReference>
<dbReference type="OrthoDB" id="1111679at2759"/>
<sequence>MDSSSSSSTHPSSLSRNLKHHVFPSFYGPDVRNDFLNHILKEFSSKRIDTIITRGESIGLDLMREIRGSKIAIVILSRNYASSSWCLDELVEIMKCREVLGQVVVPIFYKLDSIDVKKQTGDFGNVFRETCFGKTKEDTERWRQALAEVATIAGYSSLDWDNQQAMIEKIATHIYNIFTNYIQSDIDGQVGMEAHLKKMEALLGLESDEARMIGIWGPSGIGKTTIARCLFNHLSHQFPLSVFMENIKGPRGYDDYSAKLQLQKDFLCQILNQKDIMIPHLGVAQDMLKDKKLLAVLDGVDSLAQLDAMAKETRWFGPGSRIIITTQDHKLLIAHGIDLIYEVMGSYLRGMSKQEWTEALPRLRSSKMGSITKDLTDLRQELFITNQDLKEYSSTSERYFEDIIYIYCEDRLQYSFASHLSMGFRRKRIDAFVNSEETLDVFDSVNASVVIFSKSCFSSTSYLDMLVRVLQCQRKTGQLVVPVFYGISPSDVVVHEQESGDQIREWSSAIQELRELPGHQSREECTEREFVEKIVKDVYEKLFPAQQIGINSRLLEIEQLLCKQPWGIRRIGIWAMKVIDFASGNPLALSFYGKELKETKLSEMETSFLELKLHTPYKKIHDLFKSSYETLNDSEKNIFLDIACFFVGEDVDYVLQLLEGCGFFPHVGIDVLVEKCLVTISENRMRMHRIIQDFGREVINGETVVVERRSRLWEPLTIKSLLEDEKLKANGDSKATYTRALGTEDIEAIYLDTSNLLFDVKPTAFENMLNLRLLKIFCSSYETLYGLCLPKGLQSLPCELRLLHWEKYPLQSLPQDFDPDHLVELNMSYSKLHKVWTGSKNLDMLKIAKLCHSQQLIEVDDICKAQNIELIDLEGCTKLQSFPDTGQLQHLRVVNISGCREIKSLPKLPASIGKATNLEILDFGDCSSLIKLPSSIGNVTNLHNLQELDLNHCPSLLKFPSSSIENVTNLKRSNLTNLKVLDLSNCRSMMEFPASIEEAINLEKLTLKYCSSLVKLPFSIGNAISLKELYLTGCSSLMELPASIGNATNLEILDLGDCLNLIKLPSSIGKATNLEKLYLEYCLRLEELPFSIGNATNLRKLSLAGCSSLVVLPSSIGNATNLQELNLEYCSSLVELPSSFGNAINLKKLYLTGCSSLVELPSSIRNSTSLIYIDLEEDNNLPTVNFSYYSKLRYIEVRRAKRGNFFVLKGEQNDENSLSLILRIVYENGRVRNLHFLFYKEDNTASKASSVIIKELELTDQNVTFIAEMIDILLVNMIPTWKTDVKVDHLIHSQLNQNSRSHQNEANTKRQEETAVHDGCESFSHPCSQSDEEDKHCVDAIEVEDGSSNQEGEDATKPVSLKEEEILSKELEEIEAKYQDEMKKIARKREETIMETKKKRKLEYIR</sequence>
<dbReference type="InterPro" id="IPR011713">
    <property type="entry name" value="Leu-rich_rpt_3"/>
</dbReference>
<dbReference type="EMBL" id="CM002875">
    <property type="protein sequence ID" value="KFK30245.1"/>
    <property type="molecule type" value="Genomic_DNA"/>
</dbReference>
<dbReference type="InterPro" id="IPR002182">
    <property type="entry name" value="NB-ARC"/>
</dbReference>
<evidence type="ECO:0000256" key="5">
    <source>
        <dbReference type="ARBA" id="ARBA00023027"/>
    </source>
</evidence>